<organism evidence="1 2">
    <name type="scientific">Xylaria bambusicola</name>
    <dbReference type="NCBI Taxonomy" id="326684"/>
    <lineage>
        <taxon>Eukaryota</taxon>
        <taxon>Fungi</taxon>
        <taxon>Dikarya</taxon>
        <taxon>Ascomycota</taxon>
        <taxon>Pezizomycotina</taxon>
        <taxon>Sordariomycetes</taxon>
        <taxon>Xylariomycetidae</taxon>
        <taxon>Xylariales</taxon>
        <taxon>Xylariaceae</taxon>
        <taxon>Xylaria</taxon>
    </lineage>
</organism>
<dbReference type="AlphaFoldDB" id="A0AAN7UUE3"/>
<reference evidence="1 2" key="1">
    <citation type="submission" date="2023-10" db="EMBL/GenBank/DDBJ databases">
        <title>Draft genome sequence of Xylaria bambusicola isolate GMP-LS, the root and basal stem rot pathogen of sugarcane in Indonesia.</title>
        <authorList>
            <person name="Selvaraj P."/>
            <person name="Muralishankar V."/>
            <person name="Muruganantham S."/>
            <person name="Sp S."/>
            <person name="Haryani S."/>
            <person name="Lau K.J.X."/>
            <person name="Naqvi N.I."/>
        </authorList>
    </citation>
    <scope>NUCLEOTIDE SEQUENCE [LARGE SCALE GENOMIC DNA]</scope>
    <source>
        <strain evidence="1">GMP-LS</strain>
    </source>
</reference>
<evidence type="ECO:0000313" key="2">
    <source>
        <dbReference type="Proteomes" id="UP001305414"/>
    </source>
</evidence>
<gene>
    <name evidence="1" type="ORF">RRF57_011904</name>
</gene>
<sequence length="60" mass="6777">MSSKYSRQDVQKKWPQLFVVKISAGLGCSQPSHLDSKLVPEPTARDSSSWRAILFHENGF</sequence>
<protein>
    <submittedName>
        <fullName evidence="1">Uncharacterized protein</fullName>
    </submittedName>
</protein>
<dbReference type="Proteomes" id="UP001305414">
    <property type="component" value="Unassembled WGS sequence"/>
</dbReference>
<keyword evidence="2" id="KW-1185">Reference proteome</keyword>
<accession>A0AAN7UUE3</accession>
<comment type="caution">
    <text evidence="1">The sequence shown here is derived from an EMBL/GenBank/DDBJ whole genome shotgun (WGS) entry which is preliminary data.</text>
</comment>
<dbReference type="EMBL" id="JAWHQM010000064">
    <property type="protein sequence ID" value="KAK5636192.1"/>
    <property type="molecule type" value="Genomic_DNA"/>
</dbReference>
<proteinExistence type="predicted"/>
<name>A0AAN7UUE3_9PEZI</name>
<evidence type="ECO:0000313" key="1">
    <source>
        <dbReference type="EMBL" id="KAK5636192.1"/>
    </source>
</evidence>